<accession>A0A089ZDJ6</accession>
<reference evidence="2" key="1">
    <citation type="submission" date="2013-12" db="EMBL/GenBank/DDBJ databases">
        <title>The complete genome sequence of Methanobacterium sp. BRM9.</title>
        <authorList>
            <consortium name="Pastoral Greenhouse Gas Research Consortium"/>
            <person name="Kelly W.J."/>
            <person name="Leahy S.C."/>
            <person name="Perry R."/>
            <person name="Li D."/>
            <person name="Altermann E."/>
            <person name="Lambie S.C."/>
            <person name="Attwood G.T."/>
        </authorList>
    </citation>
    <scope>NUCLEOTIDE SEQUENCE [LARGE SCALE GENOMIC DNA]</scope>
    <source>
        <strain evidence="2">BRM9</strain>
    </source>
</reference>
<keyword evidence="1" id="KW-0812">Transmembrane</keyword>
<evidence type="ECO:0000313" key="3">
    <source>
        <dbReference type="EMBL" id="CEA13714.1"/>
    </source>
</evidence>
<protein>
    <submittedName>
        <fullName evidence="3">Putative membrane protein</fullName>
    </submittedName>
</protein>
<keyword evidence="1" id="KW-0472">Membrane</keyword>
<keyword evidence="1" id="KW-1133">Transmembrane helix</keyword>
<dbReference type="EMBL" id="CP006933">
    <property type="protein sequence ID" value="AIS30895.1"/>
    <property type="molecule type" value="Genomic_DNA"/>
</dbReference>
<sequence>MYFYELNWGINKISPSCLDTIIYLEYYLNLCCIHLYIINVFLL</sequence>
<dbReference type="Proteomes" id="UP000062768">
    <property type="component" value="Chromosome I"/>
</dbReference>
<dbReference type="EMBL" id="LN515531">
    <property type="protein sequence ID" value="CEA13714.1"/>
    <property type="molecule type" value="Genomic_DNA"/>
</dbReference>
<evidence type="ECO:0000256" key="1">
    <source>
        <dbReference type="SAM" id="Phobius"/>
    </source>
</evidence>
<name>A0A089ZDJ6_METFO</name>
<reference evidence="4" key="2">
    <citation type="submission" date="2014-09" db="EMBL/GenBank/DDBJ databases">
        <authorList>
            <person name="Bishop-Lilly K.A."/>
            <person name="Broomall S.M."/>
            <person name="Chain P.S."/>
            <person name="Chertkov O."/>
            <person name="Coyne S.R."/>
            <person name="Daligault H.E."/>
            <person name="Davenport K.W."/>
            <person name="Erkkila T."/>
            <person name="Frey K.G."/>
            <person name="Gibbons H.S."/>
            <person name="Gu W."/>
            <person name="Jaissle J."/>
            <person name="Johnson S.L."/>
            <person name="Koroleva G.I."/>
            <person name="Ladner J.T."/>
            <person name="Lo C.-C."/>
            <person name="Minogue T.D."/>
            <person name="Munk C."/>
            <person name="Palacios G.F."/>
            <person name="Redden C.L."/>
            <person name="Rosenzweig C.N."/>
            <person name="Scholz M.B."/>
            <person name="Teshima H."/>
            <person name="Xu Y."/>
        </authorList>
    </citation>
    <scope>NUCLEOTIDE SEQUENCE</scope>
    <source>
        <strain evidence="4">Mb9</strain>
    </source>
</reference>
<dbReference type="KEGG" id="mfi:DSM1535_1380"/>
<evidence type="ECO:0000313" key="2">
    <source>
        <dbReference type="EMBL" id="AIS30895.1"/>
    </source>
</evidence>
<dbReference type="PATRIC" id="fig|2162.10.peg.22"/>
<dbReference type="AlphaFoldDB" id="A0A089ZDJ6"/>
<organism evidence="2 5">
    <name type="scientific">Methanobacterium formicicum</name>
    <dbReference type="NCBI Taxonomy" id="2162"/>
    <lineage>
        <taxon>Archaea</taxon>
        <taxon>Methanobacteriati</taxon>
        <taxon>Methanobacteriota</taxon>
        <taxon>Methanomada group</taxon>
        <taxon>Methanobacteria</taxon>
        <taxon>Methanobacteriales</taxon>
        <taxon>Methanobacteriaceae</taxon>
        <taxon>Methanobacterium</taxon>
    </lineage>
</organism>
<feature type="transmembrane region" description="Helical" evidence="1">
    <location>
        <begin position="20"/>
        <end position="42"/>
    </location>
</feature>
<dbReference type="EMBL" id="LN734822">
    <property type="protein sequence ID" value="CEL23680.1"/>
    <property type="molecule type" value="Genomic_DNA"/>
</dbReference>
<proteinExistence type="predicted"/>
<evidence type="ECO:0000313" key="6">
    <source>
        <dbReference type="Proteomes" id="UP000062768"/>
    </source>
</evidence>
<evidence type="ECO:0000313" key="4">
    <source>
        <dbReference type="EMBL" id="CEL23680.1"/>
    </source>
</evidence>
<gene>
    <name evidence="2" type="ORF">BRM9_0062</name>
    <name evidence="3" type="ORF">DSM1535_1380</name>
    <name evidence="4" type="ORF">MB9_0023</name>
</gene>
<dbReference type="KEGG" id="mfc:BRM9_0062"/>
<dbReference type="STRING" id="2162.BRM9_0062"/>
<dbReference type="Proteomes" id="UP000029661">
    <property type="component" value="Chromosome"/>
</dbReference>
<keyword evidence="6" id="KW-1185">Reference proteome</keyword>
<evidence type="ECO:0000313" key="5">
    <source>
        <dbReference type="Proteomes" id="UP000029661"/>
    </source>
</evidence>